<protein>
    <submittedName>
        <fullName evidence="3">Multidrug efflux pump, putative</fullName>
    </submittedName>
</protein>
<keyword evidence="2" id="KW-0812">Transmembrane</keyword>
<dbReference type="Proteomes" id="UP000071118">
    <property type="component" value="Chromosome 3"/>
</dbReference>
<feature type="transmembrane region" description="Helical" evidence="2">
    <location>
        <begin position="254"/>
        <end position="272"/>
    </location>
</feature>
<proteinExistence type="predicted"/>
<dbReference type="VEuPathDB" id="PlasmoDB:PCHAS_0311800"/>
<keyword evidence="4" id="KW-1185">Reference proteome</keyword>
<evidence type="ECO:0000313" key="4">
    <source>
        <dbReference type="Proteomes" id="UP000071118"/>
    </source>
</evidence>
<dbReference type="OrthoDB" id="2126698at2759"/>
<gene>
    <name evidence="3" type="ORF">PCHAS_0311800</name>
</gene>
<feature type="transmembrane region" description="Helical" evidence="2">
    <location>
        <begin position="200"/>
        <end position="224"/>
    </location>
</feature>
<feature type="transmembrane region" description="Helical" evidence="2">
    <location>
        <begin position="318"/>
        <end position="336"/>
    </location>
</feature>
<feature type="region of interest" description="Disordered" evidence="1">
    <location>
        <begin position="504"/>
        <end position="523"/>
    </location>
</feature>
<keyword evidence="2" id="KW-1133">Transmembrane helix</keyword>
<dbReference type="EMBL" id="LK022880">
    <property type="protein sequence ID" value="VTZ67036.1"/>
    <property type="molecule type" value="Genomic_DNA"/>
</dbReference>
<dbReference type="KEGG" id="pcb:PCHAS_0311800"/>
<feature type="transmembrane region" description="Helical" evidence="2">
    <location>
        <begin position="293"/>
        <end position="312"/>
    </location>
</feature>
<reference evidence="3 4" key="1">
    <citation type="journal article" date="2014" name="BMC Biol.">
        <title>A comprehensive evaluation of rodent malaria parasite genomes and gene expression.</title>
        <authorList>
            <person name="Otto T.D."/>
            <person name="Bohme U."/>
            <person name="Jackson A.P."/>
            <person name="Hunt M."/>
            <person name="Franke-Fayard B."/>
            <person name="Hoeijmakers W.A."/>
            <person name="Religa A.A."/>
            <person name="Robertson L."/>
            <person name="Sanders M."/>
            <person name="Ogun S.A."/>
            <person name="Cunningham D."/>
            <person name="Erhart A."/>
            <person name="Billker O."/>
            <person name="Khan S.M."/>
            <person name="Stunnenberg H.G."/>
            <person name="Langhorne J."/>
            <person name="Holder A.A."/>
            <person name="Waters A.P."/>
            <person name="Newbold C.I."/>
            <person name="Pain A."/>
            <person name="Berriman M."/>
            <person name="Janse C.J."/>
        </authorList>
    </citation>
    <scope>NUCLEOTIDE SEQUENCE [LARGE SCALE GENOMIC DNA]</scope>
    <source>
        <strain evidence="3 4">AS</strain>
    </source>
</reference>
<sequence length="660" mass="76556">MVGVPMLKGSQKKLGSSHNSHLEEGTKNDHTNDKANDKTNDKTNGRCKIGLSKDGSEKKLLRDDNNCVQADRSKIIGIGPNDKTNNENRKWSNLKKERNEKKSFFTVFVKTISMLFTEIFVKSFQTMLSYAITSSFFILLNLYISSSCKYEEIAGFGVSLSIISLLNSVVEGFCSSLDYFCSQSIGMKDIYNSFLFLNSAYFLFFIFYLLLILIFFLIRFLIYYAIDSKSIYIFMSIEMGNDITQGYYFKTMRVFFSSFKMLLFAFYPYFLFESTRRFLILHNNIHPSLFTSFLSFFVLNFLCYIFVFIFSMNHIGVSLAWLITNMISCFFILYFLRNYIQDCSLLLESDARTPFLPPNYESEENVVEPVFLSPPNDTDAHHYSQNKNDHYHALDIEQDDINTGLSKNKICKLSFLFFHIPSKNIRNKFLNITKTNIKNIFFEILSFEMQLLESAYLSLTSVAVFIQINNMLGLVYNVSHSYGIFLAKLMGIYISRKRKIQESSTNNKIENEQNPPDVTDSDSNSKQILLDRIEIGTSFILLLLFLYGCLAVVYIYHENIITFFYSDIKMRNYLIKVFFIIIIESLLEVLVAFLNNIIKGLGLQDKISFFTFMNFMLLMQPLGIILTFCFSMDIYGFIYSTIISMLVQVIYLSVFIFKAL</sequence>
<keyword evidence="2" id="KW-0472">Membrane</keyword>
<evidence type="ECO:0000256" key="2">
    <source>
        <dbReference type="SAM" id="Phobius"/>
    </source>
</evidence>
<feature type="transmembrane region" description="Helical" evidence="2">
    <location>
        <begin position="634"/>
        <end position="657"/>
    </location>
</feature>
<name>A0A4V0K3Y7_PLACU</name>
<feature type="compositionally biased region" description="Basic and acidic residues" evidence="1">
    <location>
        <begin position="20"/>
        <end position="44"/>
    </location>
</feature>
<dbReference type="RefSeq" id="XP_746155.2">
    <property type="nucleotide sequence ID" value="XM_741062.2"/>
</dbReference>
<feature type="region of interest" description="Disordered" evidence="1">
    <location>
        <begin position="1"/>
        <end position="49"/>
    </location>
</feature>
<feature type="transmembrane region" description="Helical" evidence="2">
    <location>
        <begin position="607"/>
        <end position="628"/>
    </location>
</feature>
<dbReference type="GeneID" id="3499282"/>
<feature type="transmembrane region" description="Helical" evidence="2">
    <location>
        <begin position="127"/>
        <end position="144"/>
    </location>
</feature>
<dbReference type="PANTHER" id="PTHR11206">
    <property type="entry name" value="MULTIDRUG RESISTANCE PROTEIN"/>
    <property type="match status" value="1"/>
</dbReference>
<feature type="transmembrane region" description="Helical" evidence="2">
    <location>
        <begin position="474"/>
        <end position="494"/>
    </location>
</feature>
<organism evidence="3 4">
    <name type="scientific">Plasmodium chabaudi chabaudi</name>
    <dbReference type="NCBI Taxonomy" id="31271"/>
    <lineage>
        <taxon>Eukaryota</taxon>
        <taxon>Sar</taxon>
        <taxon>Alveolata</taxon>
        <taxon>Apicomplexa</taxon>
        <taxon>Aconoidasida</taxon>
        <taxon>Haemosporida</taxon>
        <taxon>Plasmodiidae</taxon>
        <taxon>Plasmodium</taxon>
        <taxon>Plasmodium (Vinckeia)</taxon>
    </lineage>
</organism>
<feature type="transmembrane region" description="Helical" evidence="2">
    <location>
        <begin position="535"/>
        <end position="557"/>
    </location>
</feature>
<accession>A0A4V0K3Y7</accession>
<evidence type="ECO:0000313" key="3">
    <source>
        <dbReference type="EMBL" id="VTZ67036.1"/>
    </source>
</evidence>
<evidence type="ECO:0000256" key="1">
    <source>
        <dbReference type="SAM" id="MobiDB-lite"/>
    </source>
</evidence>
<feature type="transmembrane region" description="Helical" evidence="2">
    <location>
        <begin position="156"/>
        <end position="180"/>
    </location>
</feature>
<dbReference type="AlphaFoldDB" id="A0A4V0K3Y7"/>
<feature type="transmembrane region" description="Helical" evidence="2">
    <location>
        <begin position="577"/>
        <end position="595"/>
    </location>
</feature>